<gene>
    <name evidence="1" type="ORF">WCD74_17895</name>
</gene>
<dbReference type="EMBL" id="JBBEGN010000008">
    <property type="protein sequence ID" value="MEJ2869651.1"/>
    <property type="molecule type" value="Genomic_DNA"/>
</dbReference>
<dbReference type="SUPFAM" id="SSF69635">
    <property type="entry name" value="Type III secretory system chaperone-like"/>
    <property type="match status" value="1"/>
</dbReference>
<comment type="caution">
    <text evidence="1">The sequence shown here is derived from an EMBL/GenBank/DDBJ whole genome shotgun (WGS) entry which is preliminary data.</text>
</comment>
<dbReference type="RefSeq" id="WP_337696221.1">
    <property type="nucleotide sequence ID" value="NZ_JBBEGN010000008.1"/>
</dbReference>
<protein>
    <submittedName>
        <fullName evidence="1">Uncharacterized protein</fullName>
    </submittedName>
</protein>
<accession>A0ABU8MQY2</accession>
<dbReference type="Gene3D" id="3.30.1460.10">
    <property type="match status" value="1"/>
</dbReference>
<reference evidence="1 2" key="1">
    <citation type="submission" date="2024-03" db="EMBL/GenBank/DDBJ databases">
        <title>Actinomycetospora sp. OC33-EN08, a novel actinomycete isolated from wild orchid (Aerides multiflora).</title>
        <authorList>
            <person name="Suriyachadkun C."/>
        </authorList>
    </citation>
    <scope>NUCLEOTIDE SEQUENCE [LARGE SCALE GENOMIC DNA]</scope>
    <source>
        <strain evidence="1 2">OC33-EN08</strain>
    </source>
</reference>
<organism evidence="1 2">
    <name type="scientific">Actinomycetospora aurantiaca</name>
    <dbReference type="NCBI Taxonomy" id="3129233"/>
    <lineage>
        <taxon>Bacteria</taxon>
        <taxon>Bacillati</taxon>
        <taxon>Actinomycetota</taxon>
        <taxon>Actinomycetes</taxon>
        <taxon>Pseudonocardiales</taxon>
        <taxon>Pseudonocardiaceae</taxon>
        <taxon>Actinomycetospora</taxon>
    </lineage>
</organism>
<proteinExistence type="predicted"/>
<keyword evidence="2" id="KW-1185">Reference proteome</keyword>
<evidence type="ECO:0000313" key="2">
    <source>
        <dbReference type="Proteomes" id="UP001385809"/>
    </source>
</evidence>
<dbReference type="Proteomes" id="UP001385809">
    <property type="component" value="Unassembled WGS sequence"/>
</dbReference>
<name>A0ABU8MQY2_9PSEU</name>
<sequence length="129" mass="14440">MASWDDLVLWVRVRYEVMAQDAESLTFRLPTGEDRDQLVYVHHRGEVDGHDWIQIESPVAKLDQIDARRLLELAEDAVVGGAAAVNGTAVFRHAAPLEDLTFAEFEGPFRLVTATADRLEHALTGTDHF</sequence>
<evidence type="ECO:0000313" key="1">
    <source>
        <dbReference type="EMBL" id="MEJ2869651.1"/>
    </source>
</evidence>